<dbReference type="Pfam" id="PF00395">
    <property type="entry name" value="SLH"/>
    <property type="match status" value="2"/>
</dbReference>
<dbReference type="InterPro" id="IPR001119">
    <property type="entry name" value="SLH_dom"/>
</dbReference>
<accession>A0A167DMM4</accession>
<dbReference type="Proteomes" id="UP000077134">
    <property type="component" value="Unassembled WGS sequence"/>
</dbReference>
<dbReference type="RefSeq" id="WP_082865699.1">
    <property type="nucleotide sequence ID" value="NZ_CP017770.1"/>
</dbReference>
<feature type="domain" description="SLH" evidence="1">
    <location>
        <begin position="182"/>
        <end position="245"/>
    </location>
</feature>
<protein>
    <recommendedName>
        <fullName evidence="1">SLH domain-containing protein</fullName>
    </recommendedName>
</protein>
<reference evidence="2 3" key="1">
    <citation type="submission" date="2016-02" db="EMBL/GenBank/DDBJ databases">
        <title>Paenibacillus sp. LPB0068, isolated from Crassostrea gigas.</title>
        <authorList>
            <person name="Shin S.-K."/>
            <person name="Yi H."/>
        </authorList>
    </citation>
    <scope>NUCLEOTIDE SEQUENCE [LARGE SCALE GENOMIC DNA]</scope>
    <source>
        <strain evidence="2 3">LPB0068</strain>
    </source>
</reference>
<dbReference type="EMBL" id="LSFN01000014">
    <property type="protein sequence ID" value="OAB74565.1"/>
    <property type="molecule type" value="Genomic_DNA"/>
</dbReference>
<gene>
    <name evidence="2" type="ORF">PNBC_10925</name>
</gene>
<feature type="domain" description="SLH" evidence="1">
    <location>
        <begin position="47"/>
        <end position="109"/>
    </location>
</feature>
<organism evidence="2 3">
    <name type="scientific">Paenibacillus crassostreae</name>
    <dbReference type="NCBI Taxonomy" id="1763538"/>
    <lineage>
        <taxon>Bacteria</taxon>
        <taxon>Bacillati</taxon>
        <taxon>Bacillota</taxon>
        <taxon>Bacilli</taxon>
        <taxon>Bacillales</taxon>
        <taxon>Paenibacillaceae</taxon>
        <taxon>Paenibacillus</taxon>
    </lineage>
</organism>
<comment type="caution">
    <text evidence="2">The sequence shown here is derived from an EMBL/GenBank/DDBJ whole genome shotgun (WGS) entry which is preliminary data.</text>
</comment>
<evidence type="ECO:0000313" key="2">
    <source>
        <dbReference type="EMBL" id="OAB74565.1"/>
    </source>
</evidence>
<dbReference type="STRING" id="1763538.LPB68_03035"/>
<sequence length="908" mass="98585">MMQSKSSHSISSKKVVSAMLASIVALSSGSIVFGDESTPVVSSTVAASSGSFSDVKSNYAEKHIYKLAAQGILLGDKGLFRPNDYVTQQEAVTMAIRFMNIQDQINTNSDVVLPANFTANSYFKPFVALALKQNLLDKTVETDDTTTKTTWGEKRASREWITELLVKAIGKDSEAVALANNATTFVDNSKISSSKLGYVNAAITMGITNGIEGNRFDPQGSVTRAQLATFFSRGGAFSDVQYANAAEGIVTGLTDNSISLYVNGSVRNFTLENTTAFYTKTLDTKISLSDLKLYSKVMIVGDNGKASYVEVTDPTEQLESIETTFERLFPGNSLGVSTNTSFESFVYNSNTVFLDENGLVIKPEAITAGSQIIIKRENFTENKNLIVVQVKTGVVNKTASGTLESVDPTNKLIGIKNIAGTIETYSWDDFSRFSYQNEILIPSELSLGSVITYEIGNNILRSIVVTEAVERKVRGTLYEIGSSGTTLTYTKETGGLEVQMLSEKPEIVISGIDEPLLADLLADRTSGDKVELTLDSKEVVTKVVVLSRQMEQKPGSAVVSYDKKTKLLTLQDAKGNPLVVTLDSTTKLTYNTTTPTLTGMEALLTNGRVVNLTYISNRALSLDVVYKYDGTLTALDTIARKVTIKVAGGQSITLPYGTISIEKYGKGYLNMLDLSIGNEVSLVLSDDQAIVQRILVKSVAQYVVDTVNSTSNFITVKSGIGSTTIYLNYANVINDTGQAIKASDLKAGQVINVHFMGNTAKTAQLIKLITGEVVSVDTANGNITVKNYSGGTEVYKVEGALKLLRTGSVSTVLNGLLVGDRVEIRKDVDGTTNINVLSSLNHTYWKYTSSPNELFVKRKYSDEKYRFVLSPTAYIHQGDTTLPVQSLKENDNIVLYFNNDVIVEIQKQ</sequence>
<proteinExistence type="predicted"/>
<dbReference type="AlphaFoldDB" id="A0A167DMM4"/>
<evidence type="ECO:0000259" key="1">
    <source>
        <dbReference type="PROSITE" id="PS51272"/>
    </source>
</evidence>
<dbReference type="PROSITE" id="PS51272">
    <property type="entry name" value="SLH"/>
    <property type="match status" value="2"/>
</dbReference>
<evidence type="ECO:0000313" key="3">
    <source>
        <dbReference type="Proteomes" id="UP000077134"/>
    </source>
</evidence>
<keyword evidence="3" id="KW-1185">Reference proteome</keyword>
<name>A0A167DMM4_9BACL</name>
<dbReference type="OrthoDB" id="2611444at2"/>